<dbReference type="GeneID" id="38787153"/>
<dbReference type="AlphaFoldDB" id="A0A401H720"/>
<organism evidence="2 3">
    <name type="scientific">Sparassis crispa</name>
    <dbReference type="NCBI Taxonomy" id="139825"/>
    <lineage>
        <taxon>Eukaryota</taxon>
        <taxon>Fungi</taxon>
        <taxon>Dikarya</taxon>
        <taxon>Basidiomycota</taxon>
        <taxon>Agaricomycotina</taxon>
        <taxon>Agaricomycetes</taxon>
        <taxon>Polyporales</taxon>
        <taxon>Sparassidaceae</taxon>
        <taxon>Sparassis</taxon>
    </lineage>
</organism>
<dbReference type="RefSeq" id="XP_027621149.1">
    <property type="nucleotide sequence ID" value="XM_027765348.1"/>
</dbReference>
<dbReference type="InParanoid" id="A0A401H720"/>
<dbReference type="Proteomes" id="UP000287166">
    <property type="component" value="Unassembled WGS sequence"/>
</dbReference>
<accession>A0A401H720</accession>
<evidence type="ECO:0000313" key="3">
    <source>
        <dbReference type="Proteomes" id="UP000287166"/>
    </source>
</evidence>
<reference evidence="2 3" key="1">
    <citation type="journal article" date="2018" name="Sci. Rep.">
        <title>Genome sequence of the cauliflower mushroom Sparassis crispa (Hanabiratake) and its association with beneficial usage.</title>
        <authorList>
            <person name="Kiyama R."/>
            <person name="Furutani Y."/>
            <person name="Kawaguchi K."/>
            <person name="Nakanishi T."/>
        </authorList>
    </citation>
    <scope>NUCLEOTIDE SEQUENCE [LARGE SCALE GENOMIC DNA]</scope>
</reference>
<keyword evidence="3" id="KW-1185">Reference proteome</keyword>
<proteinExistence type="predicted"/>
<dbReference type="EMBL" id="BFAD01000019">
    <property type="protein sequence ID" value="GBE90236.1"/>
    <property type="molecule type" value="Genomic_DNA"/>
</dbReference>
<name>A0A401H720_9APHY</name>
<feature type="region of interest" description="Disordered" evidence="1">
    <location>
        <begin position="1"/>
        <end position="26"/>
    </location>
</feature>
<protein>
    <submittedName>
        <fullName evidence="2">Uncharacterized protein</fullName>
    </submittedName>
</protein>
<gene>
    <name evidence="2" type="ORF">SCP_1900850</name>
</gene>
<dbReference type="STRING" id="139825.A0A401H720"/>
<sequence>MPNWPGSTSKRPSLRDDVSESVCPSDESLLEHLARTMAQGDRASIETPPVVAPVPRRAGPSFDEHIAELMAAGPPPQPPVQEPPPLVPLWHHPGPGASRPQISVRSSRRIFLHVLVLYLSQNLYPLALLSNHIDVVLHGHRNSVLHPLKLKEKDNILLRSYRQAVLDRKAVVNLVLKRY</sequence>
<evidence type="ECO:0000313" key="2">
    <source>
        <dbReference type="EMBL" id="GBE90236.1"/>
    </source>
</evidence>
<evidence type="ECO:0000256" key="1">
    <source>
        <dbReference type="SAM" id="MobiDB-lite"/>
    </source>
</evidence>
<comment type="caution">
    <text evidence="2">The sequence shown here is derived from an EMBL/GenBank/DDBJ whole genome shotgun (WGS) entry which is preliminary data.</text>
</comment>
<feature type="compositionally biased region" description="Polar residues" evidence="1">
    <location>
        <begin position="1"/>
        <end position="11"/>
    </location>
</feature>